<dbReference type="RefSeq" id="WP_377523118.1">
    <property type="nucleotide sequence ID" value="NZ_JBHTLD010000020.1"/>
</dbReference>
<feature type="compositionally biased region" description="Basic and acidic residues" evidence="1">
    <location>
        <begin position="95"/>
        <end position="104"/>
    </location>
</feature>
<feature type="compositionally biased region" description="Basic and acidic residues" evidence="1">
    <location>
        <begin position="197"/>
        <end position="216"/>
    </location>
</feature>
<feature type="compositionally biased region" description="Basic and acidic residues" evidence="1">
    <location>
        <begin position="32"/>
        <end position="54"/>
    </location>
</feature>
<dbReference type="EMBL" id="JBHTLD010000020">
    <property type="protein sequence ID" value="MFD1185362.1"/>
    <property type="molecule type" value="Genomic_DNA"/>
</dbReference>
<feature type="compositionally biased region" description="Polar residues" evidence="1">
    <location>
        <begin position="135"/>
        <end position="147"/>
    </location>
</feature>
<evidence type="ECO:0000313" key="3">
    <source>
        <dbReference type="Proteomes" id="UP001597094"/>
    </source>
</evidence>
<feature type="compositionally biased region" description="Low complexity" evidence="1">
    <location>
        <begin position="84"/>
        <end position="94"/>
    </location>
</feature>
<feature type="compositionally biased region" description="Polar residues" evidence="1">
    <location>
        <begin position="217"/>
        <end position="230"/>
    </location>
</feature>
<reference evidence="3" key="1">
    <citation type="journal article" date="2019" name="Int. J. Syst. Evol. Microbiol.">
        <title>The Global Catalogue of Microorganisms (GCM) 10K type strain sequencing project: providing services to taxonomists for standard genome sequencing and annotation.</title>
        <authorList>
            <consortium name="The Broad Institute Genomics Platform"/>
            <consortium name="The Broad Institute Genome Sequencing Center for Infectious Disease"/>
            <person name="Wu L."/>
            <person name="Ma J."/>
        </authorList>
    </citation>
    <scope>NUCLEOTIDE SEQUENCE [LARGE SCALE GENOMIC DNA]</scope>
    <source>
        <strain evidence="3">JCM 31319</strain>
    </source>
</reference>
<protein>
    <recommendedName>
        <fullName evidence="4">SWFGD domain-containing protein</fullName>
    </recommendedName>
</protein>
<sequence>MERDNRNYNREFERKLHNNDRNHNNQAFGSGDYDRNNNRDRSFENYRDRYDNHRGNYYGMSNDDYEYRNVRSTGSTAFGSGPVSSNNASSNRSESGNRDQENYRYGDPNPYMSNRRNSSGYEASRGTGWDRHDNYGTTNSNRSTNYNAGHDNDDYSRQNNSYQYSGQGRRYNDFNRDENRKMNSGDSGYNMLGIDAYTDRGDHDRSYTDNSYRRGNDSNNFYEGHYNNSERMNRGSIRNSGSSSNDDTYASGLYASNRSYNSDHRNNDNDDYDYSQRSSRYRKPGESSGPDYSADSGAGDYGYKTTRA</sequence>
<comment type="caution">
    <text evidence="2">The sequence shown here is derived from an EMBL/GenBank/DDBJ whole genome shotgun (WGS) entry which is preliminary data.</text>
</comment>
<feature type="region of interest" description="Disordered" evidence="1">
    <location>
        <begin position="15"/>
        <end position="63"/>
    </location>
</feature>
<evidence type="ECO:0000313" key="2">
    <source>
        <dbReference type="EMBL" id="MFD1185362.1"/>
    </source>
</evidence>
<gene>
    <name evidence="2" type="ORF">ACFQ2O_04015</name>
</gene>
<feature type="compositionally biased region" description="Basic and acidic residues" evidence="1">
    <location>
        <begin position="170"/>
        <end position="183"/>
    </location>
</feature>
<organism evidence="2 3">
    <name type="scientific">Pontibacter rugosus</name>
    <dbReference type="NCBI Taxonomy" id="1745966"/>
    <lineage>
        <taxon>Bacteria</taxon>
        <taxon>Pseudomonadati</taxon>
        <taxon>Bacteroidota</taxon>
        <taxon>Cytophagia</taxon>
        <taxon>Cytophagales</taxon>
        <taxon>Hymenobacteraceae</taxon>
        <taxon>Pontibacter</taxon>
    </lineage>
</organism>
<feature type="compositionally biased region" description="Polar residues" evidence="1">
    <location>
        <begin position="157"/>
        <end position="166"/>
    </location>
</feature>
<keyword evidence="3" id="KW-1185">Reference proteome</keyword>
<accession>A0ABW3SKJ0</accession>
<feature type="compositionally biased region" description="Low complexity" evidence="1">
    <location>
        <begin position="234"/>
        <end position="245"/>
    </location>
</feature>
<dbReference type="Proteomes" id="UP001597094">
    <property type="component" value="Unassembled WGS sequence"/>
</dbReference>
<proteinExistence type="predicted"/>
<name>A0ABW3SKJ0_9BACT</name>
<evidence type="ECO:0008006" key="4">
    <source>
        <dbReference type="Google" id="ProtNLM"/>
    </source>
</evidence>
<feature type="region of interest" description="Disordered" evidence="1">
    <location>
        <begin position="76"/>
        <end position="308"/>
    </location>
</feature>
<evidence type="ECO:0000256" key="1">
    <source>
        <dbReference type="SAM" id="MobiDB-lite"/>
    </source>
</evidence>
<feature type="compositionally biased region" description="Polar residues" evidence="1">
    <location>
        <begin position="111"/>
        <end position="121"/>
    </location>
</feature>